<dbReference type="InterPro" id="IPR012951">
    <property type="entry name" value="BBE"/>
</dbReference>
<protein>
    <recommendedName>
        <fullName evidence="1">Berberine/berberine-like domain-containing protein</fullName>
    </recommendedName>
</protein>
<dbReference type="Pfam" id="PF08031">
    <property type="entry name" value="BBE"/>
    <property type="match status" value="1"/>
</dbReference>
<keyword evidence="3" id="KW-1185">Reference proteome</keyword>
<organism evidence="2 3">
    <name type="scientific">Streptomyces thioluteus</name>
    <dbReference type="NCBI Taxonomy" id="66431"/>
    <lineage>
        <taxon>Bacteria</taxon>
        <taxon>Bacillati</taxon>
        <taxon>Actinomycetota</taxon>
        <taxon>Actinomycetes</taxon>
        <taxon>Kitasatosporales</taxon>
        <taxon>Streptomycetaceae</taxon>
        <taxon>Streptomyces</taxon>
    </lineage>
</organism>
<gene>
    <name evidence="2" type="ORF">GCM10020221_36060</name>
</gene>
<dbReference type="Gene3D" id="3.30.465.10">
    <property type="match status" value="1"/>
</dbReference>
<dbReference type="Proteomes" id="UP001501102">
    <property type="component" value="Unassembled WGS sequence"/>
</dbReference>
<evidence type="ECO:0000313" key="3">
    <source>
        <dbReference type="Proteomes" id="UP001501102"/>
    </source>
</evidence>
<proteinExistence type="predicted"/>
<evidence type="ECO:0000259" key="1">
    <source>
        <dbReference type="Pfam" id="PF08031"/>
    </source>
</evidence>
<evidence type="ECO:0000313" key="2">
    <source>
        <dbReference type="EMBL" id="GAA2937101.1"/>
    </source>
</evidence>
<reference evidence="2 3" key="1">
    <citation type="journal article" date="2019" name="Int. J. Syst. Evol. Microbiol.">
        <title>The Global Catalogue of Microorganisms (GCM) 10K type strain sequencing project: providing services to taxonomists for standard genome sequencing and annotation.</title>
        <authorList>
            <consortium name="The Broad Institute Genomics Platform"/>
            <consortium name="The Broad Institute Genome Sequencing Center for Infectious Disease"/>
            <person name="Wu L."/>
            <person name="Ma J."/>
        </authorList>
    </citation>
    <scope>NUCLEOTIDE SEQUENCE [LARGE SCALE GENOMIC DNA]</scope>
    <source>
        <strain evidence="2 3">JCM 4087</strain>
    </source>
</reference>
<dbReference type="RefSeq" id="WP_344964603.1">
    <property type="nucleotide sequence ID" value="NZ_BAAAXZ010000136.1"/>
</dbReference>
<name>A0ABN3X6B9_STRTU</name>
<sequence>MRQAHIRTLATEIGHGENATGDRVRDAYGAEDFARLSRLKAAYDPHNLFRLNYNIPPADGTAR</sequence>
<comment type="caution">
    <text evidence="2">The sequence shown here is derived from an EMBL/GenBank/DDBJ whole genome shotgun (WGS) entry which is preliminary data.</text>
</comment>
<dbReference type="InterPro" id="IPR016169">
    <property type="entry name" value="FAD-bd_PCMH_sub2"/>
</dbReference>
<feature type="domain" description="Berberine/berberine-like" evidence="1">
    <location>
        <begin position="21"/>
        <end position="56"/>
    </location>
</feature>
<accession>A0ABN3X6B9</accession>
<dbReference type="EMBL" id="BAAAXZ010000136">
    <property type="protein sequence ID" value="GAA2937101.1"/>
    <property type="molecule type" value="Genomic_DNA"/>
</dbReference>